<feature type="compositionally biased region" description="Basic and acidic residues" evidence="1">
    <location>
        <begin position="122"/>
        <end position="135"/>
    </location>
</feature>
<feature type="compositionally biased region" description="Basic and acidic residues" evidence="1">
    <location>
        <begin position="100"/>
        <end position="111"/>
    </location>
</feature>
<organism evidence="2 3">
    <name type="scientific">Chara braunii</name>
    <name type="common">Braun's stonewort</name>
    <dbReference type="NCBI Taxonomy" id="69332"/>
    <lineage>
        <taxon>Eukaryota</taxon>
        <taxon>Viridiplantae</taxon>
        <taxon>Streptophyta</taxon>
        <taxon>Charophyceae</taxon>
        <taxon>Charales</taxon>
        <taxon>Characeae</taxon>
        <taxon>Chara</taxon>
    </lineage>
</organism>
<feature type="compositionally biased region" description="Acidic residues" evidence="1">
    <location>
        <begin position="320"/>
        <end position="342"/>
    </location>
</feature>
<dbReference type="EMBL" id="BFEA01000098">
    <property type="protein sequence ID" value="GBG68270.1"/>
    <property type="molecule type" value="Genomic_DNA"/>
</dbReference>
<comment type="caution">
    <text evidence="2">The sequence shown here is derived from an EMBL/GenBank/DDBJ whole genome shotgun (WGS) entry which is preliminary data.</text>
</comment>
<evidence type="ECO:0000313" key="2">
    <source>
        <dbReference type="EMBL" id="GBG68270.1"/>
    </source>
</evidence>
<feature type="region of interest" description="Disordered" evidence="1">
    <location>
        <begin position="168"/>
        <end position="265"/>
    </location>
</feature>
<evidence type="ECO:0000256" key="1">
    <source>
        <dbReference type="SAM" id="MobiDB-lite"/>
    </source>
</evidence>
<feature type="compositionally biased region" description="Acidic residues" evidence="1">
    <location>
        <begin position="349"/>
        <end position="386"/>
    </location>
</feature>
<reference evidence="2 3" key="1">
    <citation type="journal article" date="2018" name="Cell">
        <title>The Chara Genome: Secondary Complexity and Implications for Plant Terrestrialization.</title>
        <authorList>
            <person name="Nishiyama T."/>
            <person name="Sakayama H."/>
            <person name="Vries J.D."/>
            <person name="Buschmann H."/>
            <person name="Saint-Marcoux D."/>
            <person name="Ullrich K.K."/>
            <person name="Haas F.B."/>
            <person name="Vanderstraeten L."/>
            <person name="Becker D."/>
            <person name="Lang D."/>
            <person name="Vosolsobe S."/>
            <person name="Rombauts S."/>
            <person name="Wilhelmsson P.K.I."/>
            <person name="Janitza P."/>
            <person name="Kern R."/>
            <person name="Heyl A."/>
            <person name="Rumpler F."/>
            <person name="Villalobos L.I.A.C."/>
            <person name="Clay J.M."/>
            <person name="Skokan R."/>
            <person name="Toyoda A."/>
            <person name="Suzuki Y."/>
            <person name="Kagoshima H."/>
            <person name="Schijlen E."/>
            <person name="Tajeshwar N."/>
            <person name="Catarino B."/>
            <person name="Hetherington A.J."/>
            <person name="Saltykova A."/>
            <person name="Bonnot C."/>
            <person name="Breuninger H."/>
            <person name="Symeonidi A."/>
            <person name="Radhakrishnan G.V."/>
            <person name="Van Nieuwerburgh F."/>
            <person name="Deforce D."/>
            <person name="Chang C."/>
            <person name="Karol K.G."/>
            <person name="Hedrich R."/>
            <person name="Ulvskov P."/>
            <person name="Glockner G."/>
            <person name="Delwiche C.F."/>
            <person name="Petrasek J."/>
            <person name="Van de Peer Y."/>
            <person name="Friml J."/>
            <person name="Beilby M."/>
            <person name="Dolan L."/>
            <person name="Kohara Y."/>
            <person name="Sugano S."/>
            <person name="Fujiyama A."/>
            <person name="Delaux P.-M."/>
            <person name="Quint M."/>
            <person name="TheiBen G."/>
            <person name="Hagemann M."/>
            <person name="Harholt J."/>
            <person name="Dunand C."/>
            <person name="Zachgo S."/>
            <person name="Langdale J."/>
            <person name="Maumus F."/>
            <person name="Straeten D.V.D."/>
            <person name="Gould S.B."/>
            <person name="Rensing S.A."/>
        </authorList>
    </citation>
    <scope>NUCLEOTIDE SEQUENCE [LARGE SCALE GENOMIC DNA]</scope>
    <source>
        <strain evidence="2 3">S276</strain>
    </source>
</reference>
<feature type="region of interest" description="Disordered" evidence="1">
    <location>
        <begin position="51"/>
        <end position="82"/>
    </location>
</feature>
<gene>
    <name evidence="2" type="ORF">CBR_g2819</name>
</gene>
<dbReference type="AlphaFoldDB" id="A0A388KDY5"/>
<feature type="compositionally biased region" description="Basic and acidic residues" evidence="1">
    <location>
        <begin position="307"/>
        <end position="316"/>
    </location>
</feature>
<sequence length="386" mass="42797">METPAGMQTPPGNTPVQADIQTPAQPMQMPAMPVAARPNMQMPSGPPGYFPYGWRQPTPPPPPAWNYGQWQPSANSFPGPGQRAWFMKEHLDLVEKCKTRDLTDESKKSSHGESSAVASSRGDAKKGKGRDSVDDNNTRIKAWIANTFNGSLKKIVNKLDDVDRKTTVALDEKGEKNVKEEPATEGASGSNEKRKRDFGSPLIFRSRSKSRSKSAGGEVKMRPLRINILDDEDSHQDKIKENSHIDEKLEMAANTSDGKQLEETKGMLQALMTGLNSNAASKGCAASETTIEDINSGKGTNDLAANDEAKRDKGRSVEMQNEEEEEVQEDADGEEEEEEEKEEEKVQEDVDGEEEEEEEKEEEEVHEEDDEEEEEEEEEDDGEEGA</sequence>
<feature type="compositionally biased region" description="Polar residues" evidence="1">
    <location>
        <begin position="287"/>
        <end position="299"/>
    </location>
</feature>
<evidence type="ECO:0000313" key="3">
    <source>
        <dbReference type="Proteomes" id="UP000265515"/>
    </source>
</evidence>
<protein>
    <submittedName>
        <fullName evidence="2">Uncharacterized protein</fullName>
    </submittedName>
</protein>
<name>A0A388KDY5_CHABU</name>
<proteinExistence type="predicted"/>
<dbReference type="Gramene" id="GBG68270">
    <property type="protein sequence ID" value="GBG68270"/>
    <property type="gene ID" value="CBR_g2819"/>
</dbReference>
<keyword evidence="3" id="KW-1185">Reference proteome</keyword>
<feature type="region of interest" description="Disordered" evidence="1">
    <location>
        <begin position="100"/>
        <end position="135"/>
    </location>
</feature>
<feature type="region of interest" description="Disordered" evidence="1">
    <location>
        <begin position="278"/>
        <end position="386"/>
    </location>
</feature>
<feature type="compositionally biased region" description="Basic and acidic residues" evidence="1">
    <location>
        <begin position="168"/>
        <end position="182"/>
    </location>
</feature>
<feature type="compositionally biased region" description="Basic and acidic residues" evidence="1">
    <location>
        <begin position="235"/>
        <end position="250"/>
    </location>
</feature>
<dbReference type="Proteomes" id="UP000265515">
    <property type="component" value="Unassembled WGS sequence"/>
</dbReference>
<accession>A0A388KDY5</accession>